<dbReference type="GO" id="GO:0033922">
    <property type="term" value="F:peptidoglycan beta-N-acetylmuramidase activity"/>
    <property type="evidence" value="ECO:0007669"/>
    <property type="project" value="InterPro"/>
</dbReference>
<dbReference type="RefSeq" id="WP_038283876.1">
    <property type="nucleotide sequence ID" value="NZ_JPME01000027.1"/>
</dbReference>
<keyword evidence="4" id="KW-1185">Reference proteome</keyword>
<feature type="domain" description="Peptidoglycan beta-N-acetylmuramidase NamZ N-terminal" evidence="1">
    <location>
        <begin position="22"/>
        <end position="219"/>
    </location>
</feature>
<dbReference type="EMBL" id="JPME01000027">
    <property type="protein sequence ID" value="KEZ88015.1"/>
    <property type="molecule type" value="Genomic_DNA"/>
</dbReference>
<dbReference type="Gene3D" id="3.40.50.12170">
    <property type="entry name" value="Uncharacterised protein PF07075, DUF1343"/>
    <property type="match status" value="1"/>
</dbReference>
<protein>
    <recommendedName>
        <fullName evidence="5">DUF1343 domain-containing protein</fullName>
    </recommendedName>
</protein>
<dbReference type="AlphaFoldDB" id="A0A084JGD1"/>
<dbReference type="PANTHER" id="PTHR42915:SF1">
    <property type="entry name" value="PEPTIDOGLYCAN BETA-N-ACETYLMURAMIDASE NAMZ"/>
    <property type="match status" value="1"/>
</dbReference>
<organism evidence="3 4">
    <name type="scientific">Lacrimispora celerecrescens</name>
    <dbReference type="NCBI Taxonomy" id="29354"/>
    <lineage>
        <taxon>Bacteria</taxon>
        <taxon>Bacillati</taxon>
        <taxon>Bacillota</taxon>
        <taxon>Clostridia</taxon>
        <taxon>Lachnospirales</taxon>
        <taxon>Lachnospiraceae</taxon>
        <taxon>Lacrimispora</taxon>
    </lineage>
</organism>
<dbReference type="PIRSF" id="PIRSF016719">
    <property type="entry name" value="UCP016719"/>
    <property type="match status" value="1"/>
</dbReference>
<dbReference type="InterPro" id="IPR048502">
    <property type="entry name" value="NamZ_N"/>
</dbReference>
<evidence type="ECO:0008006" key="5">
    <source>
        <dbReference type="Google" id="ProtNLM"/>
    </source>
</evidence>
<dbReference type="Proteomes" id="UP000028525">
    <property type="component" value="Unassembled WGS sequence"/>
</dbReference>
<dbReference type="Gene3D" id="3.90.1150.140">
    <property type="match status" value="1"/>
</dbReference>
<dbReference type="OrthoDB" id="9801061at2"/>
<proteinExistence type="predicted"/>
<dbReference type="PANTHER" id="PTHR42915">
    <property type="entry name" value="HYPOTHETICAL 460 KDA PROTEIN IN FEUA-SIGW INTERGENIC REGION [PRECURSOR]"/>
    <property type="match status" value="1"/>
</dbReference>
<dbReference type="Pfam" id="PF20732">
    <property type="entry name" value="NamZ_C"/>
    <property type="match status" value="1"/>
</dbReference>
<dbReference type="InterPro" id="IPR008302">
    <property type="entry name" value="NamZ"/>
</dbReference>
<gene>
    <name evidence="3" type="ORF">IO98_19465</name>
</gene>
<dbReference type="STRING" id="29354.IO98_19465"/>
<feature type="domain" description="Peptidoglycan beta-N-acetylmuramidase NamZ C-terminal" evidence="2">
    <location>
        <begin position="224"/>
        <end position="379"/>
    </location>
</feature>
<sequence length="380" mass="42829">MVKNGIDCVERWHKVFDGKRLGLITSISGVDRHLNSTIDILHKKYRLTALFGPEHGVRGNVGAGGDVEDYIDTDTGLPVYSLYRKKSKRLTGEMLDKVDAVVYDIQDLGVRYYTFISTMIYALEECARFEKELIILDRYNPLGDLAEGNCLKPGFESFVGAYPLCMRYGLTVGELAFMVNKEKNLGCRLTVIPCEGWNRHTMHPETGHVWVMPSSGIPRYETALVYAGTCLFEGTNISEGRGTTAPFETIGAPFVDAGKLVKHMTEKRLPGVLFSPAYFTPYFSKFQGEACEGIHIHVTDSRAFRSTICGLELLDAIKTIYEDRFAFLDPYEGSTRRMEDLLFGSDQMTKKTSSKEELLAGFERDAKAFSERKKAYHLYE</sequence>
<evidence type="ECO:0000313" key="3">
    <source>
        <dbReference type="EMBL" id="KEZ88015.1"/>
    </source>
</evidence>
<evidence type="ECO:0000313" key="4">
    <source>
        <dbReference type="Proteomes" id="UP000028525"/>
    </source>
</evidence>
<comment type="caution">
    <text evidence="3">The sequence shown here is derived from an EMBL/GenBank/DDBJ whole genome shotgun (WGS) entry which is preliminary data.</text>
</comment>
<dbReference type="InterPro" id="IPR048503">
    <property type="entry name" value="NamZ_C"/>
</dbReference>
<evidence type="ECO:0000259" key="1">
    <source>
        <dbReference type="Pfam" id="PF07075"/>
    </source>
</evidence>
<reference evidence="3 4" key="1">
    <citation type="submission" date="2014-07" db="EMBL/GenBank/DDBJ databases">
        <title>Draft genome of Clostridium celerecrescens 152B isolated from sediments associated with methane hydrate from Krishna Godavari basin.</title>
        <authorList>
            <person name="Honkalas V.S."/>
            <person name="Dabir A.P."/>
            <person name="Arora P."/>
            <person name="Dhakephalkar P.K."/>
        </authorList>
    </citation>
    <scope>NUCLEOTIDE SEQUENCE [LARGE SCALE GENOMIC DNA]</scope>
    <source>
        <strain evidence="3 4">152B</strain>
    </source>
</reference>
<accession>A0A084JGD1</accession>
<dbReference type="Pfam" id="PF07075">
    <property type="entry name" value="NamZ_N"/>
    <property type="match status" value="1"/>
</dbReference>
<name>A0A084JGD1_9FIRM</name>
<evidence type="ECO:0000259" key="2">
    <source>
        <dbReference type="Pfam" id="PF20732"/>
    </source>
</evidence>